<dbReference type="Pfam" id="PF19671">
    <property type="entry name" value="DUF6174"/>
    <property type="match status" value="1"/>
</dbReference>
<comment type="caution">
    <text evidence="2">The sequence shown here is derived from an EMBL/GenBank/DDBJ whole genome shotgun (WGS) entry which is preliminary data.</text>
</comment>
<gene>
    <name evidence="2" type="ORF">JIG36_07700</name>
</gene>
<dbReference type="Proteomes" id="UP000632138">
    <property type="component" value="Unassembled WGS sequence"/>
</dbReference>
<evidence type="ECO:0008006" key="4">
    <source>
        <dbReference type="Google" id="ProtNLM"/>
    </source>
</evidence>
<feature type="region of interest" description="Disordered" evidence="1">
    <location>
        <begin position="13"/>
        <end position="35"/>
    </location>
</feature>
<feature type="compositionally biased region" description="Low complexity" evidence="1">
    <location>
        <begin position="16"/>
        <end position="33"/>
    </location>
</feature>
<evidence type="ECO:0000313" key="3">
    <source>
        <dbReference type="Proteomes" id="UP000632138"/>
    </source>
</evidence>
<accession>A0ABS2A6H3</accession>
<organism evidence="2 3">
    <name type="scientific">Paractinoplanes ovalisporus</name>
    <dbReference type="NCBI Taxonomy" id="2810368"/>
    <lineage>
        <taxon>Bacteria</taxon>
        <taxon>Bacillati</taxon>
        <taxon>Actinomycetota</taxon>
        <taxon>Actinomycetes</taxon>
        <taxon>Micromonosporales</taxon>
        <taxon>Micromonosporaceae</taxon>
        <taxon>Paractinoplanes</taxon>
    </lineage>
</organism>
<evidence type="ECO:0000313" key="2">
    <source>
        <dbReference type="EMBL" id="MBM2615448.1"/>
    </source>
</evidence>
<name>A0ABS2A6H3_9ACTN</name>
<feature type="region of interest" description="Disordered" evidence="1">
    <location>
        <begin position="70"/>
        <end position="93"/>
    </location>
</feature>
<dbReference type="InterPro" id="IPR046172">
    <property type="entry name" value="DUF6174"/>
</dbReference>
<evidence type="ECO:0000256" key="1">
    <source>
        <dbReference type="SAM" id="MobiDB-lite"/>
    </source>
</evidence>
<dbReference type="EMBL" id="JAENHP010000002">
    <property type="protein sequence ID" value="MBM2615448.1"/>
    <property type="molecule type" value="Genomic_DNA"/>
</dbReference>
<protein>
    <recommendedName>
        <fullName evidence="4">Lipoprotein</fullName>
    </recommendedName>
</protein>
<feature type="region of interest" description="Disordered" evidence="1">
    <location>
        <begin position="113"/>
        <end position="137"/>
    </location>
</feature>
<reference evidence="2 3" key="1">
    <citation type="submission" date="2021-01" db="EMBL/GenBank/DDBJ databases">
        <title>Actinoplanes sp. nov. LDG1-06 isolated from lichen.</title>
        <authorList>
            <person name="Saeng-In P."/>
            <person name="Phongsopitanun W."/>
            <person name="Kanchanasin P."/>
            <person name="Yuki M."/>
            <person name="Kudo T."/>
            <person name="Ohkuma M."/>
            <person name="Tanasupawat S."/>
        </authorList>
    </citation>
    <scope>NUCLEOTIDE SEQUENCE [LARGE SCALE GENOMIC DNA]</scope>
    <source>
        <strain evidence="2 3">LDG1-06</strain>
    </source>
</reference>
<sequence length="153" mass="15551">MAVTSALVALAAGCTSSDPSPAPTASAAGSPPAWTEPGSYSYVLTRGCDDAKPLGRYQVTVAAGAVSATDRLDASSVTPSANSDEDLGPVTGDTGEEIEAFTLKELIEMAQTATDDGAEVSTTYDTSDGHPTRVSIDVGDGPECWNVADYKVS</sequence>
<keyword evidence="3" id="KW-1185">Reference proteome</keyword>
<proteinExistence type="predicted"/>